<dbReference type="EMBL" id="QGDH01000180">
    <property type="protein sequence ID" value="RAR03501.1"/>
    <property type="molecule type" value="Genomic_DNA"/>
</dbReference>
<reference evidence="2" key="1">
    <citation type="submission" date="2018-05" db="EMBL/GenBank/DDBJ databases">
        <title>Draft genome sequence of Stemphylium lycopersici strain CIDEFI 213.</title>
        <authorList>
            <person name="Medina R."/>
            <person name="Franco M.E.E."/>
            <person name="Lucentini C.G."/>
            <person name="Saparrat M.C.N."/>
            <person name="Balatti P.A."/>
        </authorList>
    </citation>
    <scope>NUCLEOTIDE SEQUENCE [LARGE SCALE GENOMIC DNA]</scope>
    <source>
        <strain evidence="2">CIDEFI 213</strain>
    </source>
</reference>
<dbReference type="AlphaFoldDB" id="A0A364MTV6"/>
<protein>
    <submittedName>
        <fullName evidence="1">Uncharacterized protein</fullName>
    </submittedName>
</protein>
<evidence type="ECO:0000313" key="1">
    <source>
        <dbReference type="EMBL" id="RAR03501.1"/>
    </source>
</evidence>
<gene>
    <name evidence="1" type="ORF">DDE83_008197</name>
</gene>
<keyword evidence="2" id="KW-1185">Reference proteome</keyword>
<accession>A0A364MTV6</accession>
<name>A0A364MTV6_STELY</name>
<proteinExistence type="predicted"/>
<comment type="caution">
    <text evidence="1">The sequence shown here is derived from an EMBL/GenBank/DDBJ whole genome shotgun (WGS) entry which is preliminary data.</text>
</comment>
<organism evidence="1 2">
    <name type="scientific">Stemphylium lycopersici</name>
    <name type="common">Tomato gray leaf spot disease fungus</name>
    <name type="synonym">Thyrospora lycopersici</name>
    <dbReference type="NCBI Taxonomy" id="183478"/>
    <lineage>
        <taxon>Eukaryota</taxon>
        <taxon>Fungi</taxon>
        <taxon>Dikarya</taxon>
        <taxon>Ascomycota</taxon>
        <taxon>Pezizomycotina</taxon>
        <taxon>Dothideomycetes</taxon>
        <taxon>Pleosporomycetidae</taxon>
        <taxon>Pleosporales</taxon>
        <taxon>Pleosporineae</taxon>
        <taxon>Pleosporaceae</taxon>
        <taxon>Stemphylium</taxon>
    </lineage>
</organism>
<sequence length="107" mass="12188">MTSNFARDLETRYELFAAHLGKMVFHWDQANSDDYAKGIQHLPAFLSLTADAGLEAHQKERVFMVDKVLQELREYWGADDTSGEGIKSDGYEAEIPKRLKYSVNSSE</sequence>
<dbReference type="Proteomes" id="UP000249619">
    <property type="component" value="Unassembled WGS sequence"/>
</dbReference>
<evidence type="ECO:0000313" key="2">
    <source>
        <dbReference type="Proteomes" id="UP000249619"/>
    </source>
</evidence>